<feature type="compositionally biased region" description="Low complexity" evidence="1">
    <location>
        <begin position="232"/>
        <end position="254"/>
    </location>
</feature>
<dbReference type="InterPro" id="IPR016024">
    <property type="entry name" value="ARM-type_fold"/>
</dbReference>
<dbReference type="InterPro" id="IPR000086">
    <property type="entry name" value="NUDIX_hydrolase_dom"/>
</dbReference>
<keyword evidence="4" id="KW-1185">Reference proteome</keyword>
<proteinExistence type="predicted"/>
<feature type="domain" description="Nudix hydrolase" evidence="2">
    <location>
        <begin position="977"/>
        <end position="1120"/>
    </location>
</feature>
<dbReference type="PANTHER" id="PTHR13622">
    <property type="entry name" value="THIAMIN PYROPHOSPHOKINASE"/>
    <property type="match status" value="1"/>
</dbReference>
<dbReference type="AlphaFoldDB" id="A0A5C3E6Z4"/>
<dbReference type="PANTHER" id="PTHR13622:SF8">
    <property type="entry name" value="THIAMIN PYROPHOSPHOKINASE 1"/>
    <property type="match status" value="1"/>
</dbReference>
<dbReference type="Pfam" id="PF00293">
    <property type="entry name" value="NUDIX"/>
    <property type="match status" value="1"/>
</dbReference>
<dbReference type="InterPro" id="IPR011989">
    <property type="entry name" value="ARM-like"/>
</dbReference>
<organism evidence="3 4">
    <name type="scientific">Ustilago trichophora</name>
    <dbReference type="NCBI Taxonomy" id="86804"/>
    <lineage>
        <taxon>Eukaryota</taxon>
        <taxon>Fungi</taxon>
        <taxon>Dikarya</taxon>
        <taxon>Basidiomycota</taxon>
        <taxon>Ustilaginomycotina</taxon>
        <taxon>Ustilaginomycetes</taxon>
        <taxon>Ustilaginales</taxon>
        <taxon>Ustilaginaceae</taxon>
        <taxon>Ustilago</taxon>
    </lineage>
</organism>
<dbReference type="InterPro" id="IPR015797">
    <property type="entry name" value="NUDIX_hydrolase-like_dom_sf"/>
</dbReference>
<evidence type="ECO:0000313" key="3">
    <source>
        <dbReference type="EMBL" id="SPO25855.1"/>
    </source>
</evidence>
<reference evidence="3 4" key="1">
    <citation type="submission" date="2018-03" db="EMBL/GenBank/DDBJ databases">
        <authorList>
            <person name="Guldener U."/>
        </authorList>
    </citation>
    <scope>NUCLEOTIDE SEQUENCE [LARGE SCALE GENOMIC DNA]</scope>
    <source>
        <strain evidence="3 4">NBRC100155</strain>
    </source>
</reference>
<evidence type="ECO:0000259" key="2">
    <source>
        <dbReference type="PROSITE" id="PS51462"/>
    </source>
</evidence>
<accession>A0A5C3E6Z4</accession>
<feature type="compositionally biased region" description="Low complexity" evidence="1">
    <location>
        <begin position="157"/>
        <end position="172"/>
    </location>
</feature>
<feature type="region of interest" description="Disordered" evidence="1">
    <location>
        <begin position="130"/>
        <end position="203"/>
    </location>
</feature>
<dbReference type="Gene3D" id="3.90.79.10">
    <property type="entry name" value="Nucleoside Triphosphate Pyrophosphohydrolase"/>
    <property type="match status" value="1"/>
</dbReference>
<dbReference type="Proteomes" id="UP000324022">
    <property type="component" value="Unassembled WGS sequence"/>
</dbReference>
<dbReference type="InterPro" id="IPR031804">
    <property type="entry name" value="DUF4743"/>
</dbReference>
<gene>
    <name evidence="3" type="ORF">UTRI_03220</name>
</gene>
<dbReference type="PROSITE" id="PS51462">
    <property type="entry name" value="NUDIX"/>
    <property type="match status" value="1"/>
</dbReference>
<evidence type="ECO:0000256" key="1">
    <source>
        <dbReference type="SAM" id="MobiDB-lite"/>
    </source>
</evidence>
<dbReference type="EMBL" id="OOIN01000012">
    <property type="protein sequence ID" value="SPO25855.1"/>
    <property type="molecule type" value="Genomic_DNA"/>
</dbReference>
<dbReference type="GO" id="GO:0044715">
    <property type="term" value="F:8-oxo-dGDP phosphatase activity"/>
    <property type="evidence" value="ECO:0007669"/>
    <property type="project" value="UniProtKB-ARBA"/>
</dbReference>
<name>A0A5C3E6Z4_9BASI</name>
<feature type="region of interest" description="Disordered" evidence="1">
    <location>
        <begin position="670"/>
        <end position="756"/>
    </location>
</feature>
<dbReference type="OrthoDB" id="10261522at2759"/>
<dbReference type="CDD" id="cd03676">
    <property type="entry name" value="NUDIX_Tnr3_like"/>
    <property type="match status" value="1"/>
</dbReference>
<sequence>MSQSGESFTLLESGTSRLHFKLAKALEEASSTRQQDVIIIDTIAQIRTQLSSRSVSSDASKLTSALLTLLHCLHHFPSSQASVEESPTSIDISFALIPTLQLLSLATDWKHLLLAYQLLPFLLPRNTPNHSPPDAAIAESKKEEYQEHEEDLIGMESQTSATASTSSRLPSSIVRGRSSRRPSHSASTRGGIPEASSLASPGVDDSSSLLLLNTFRANLVAASDQAQQGLYRPDPSAPSRSRSRSPSASRSPSRYKPISALPRDGSLVRIRFRALESLRSLATGTPRGPAVLPSLASTLVALTRHPDCAIRSMTLNAMLTCCSVASSDQGDRDGQVEMLDAALTIVRLTLASTYAFSPGSDLEEQQGMILSEMERRVDTNPTVLRSCIRVVEHARATGLITDQEAACHAIEALQASRWAPMHLELPSLQQEHVASSVVVSTEGIRARAAARQRASLHAEHDYHGSYAPWLVVACLSSLAKSIESMLKLSSAQLDGATRKEILTTMLRFYNVASKGKATALALCVAAARCIGVLHHKIQSTHEELRKAEGPAQRSHPDGETAALWSTMSEHIKFQLRSSNPNRKTAAVIMLEALLPVGWAQTTTGGTTEQQEDETHQTRPASPLQISEAEFGQLMQLLADPDTSIRKRVMMLLQKVDPSLAELIRAQVQVEEQEQEQEQEQESLSQKADQRGTPALSLFDTVSKSSSSPRPQDSTSTLRSSKHYSEGKRRKTRGHPSQLGPALDTSAIPSESKRLRDRSIAQAMSESIANLVLGSDAQPNSFESEVIFSATSSGVLEGEELEVVNEVADPERRLDTDAGQPPSLLDLVHQCHNHEPWLDTSLTPFVLDGVQIGFLPARVVKACIDDSANQRRVGAPAVLRKVKFAMNHREILPPIASSRLCEAIAFTSDFATPEARTTGLNAVAQRWREARIFPDPLDGWRDELYAIYGLNPRPGSRNPIAFKLERAACALFGFATFGVHLTAYTVAPDTGELKVWVPQRSATKSTWPGYLDNSVAGGIVAGDLPMESMVRECEEEANLESTLVEKHIKQTGVLSYCYKTSKQGWIQPEVEYVYDLPLPADVTLQPKDGEVDHFDLMKLDEIYDKMREGKFKANCVLVMLDFLIRHGHITADKEPGYRQIVAQLHVDLRLPGP</sequence>
<evidence type="ECO:0000313" key="4">
    <source>
        <dbReference type="Proteomes" id="UP000324022"/>
    </source>
</evidence>
<protein>
    <recommendedName>
        <fullName evidence="2">Nudix hydrolase domain-containing protein</fullName>
    </recommendedName>
</protein>
<dbReference type="SUPFAM" id="SSF55811">
    <property type="entry name" value="Nudix"/>
    <property type="match status" value="1"/>
</dbReference>
<feature type="region of interest" description="Disordered" evidence="1">
    <location>
        <begin position="602"/>
        <end position="621"/>
    </location>
</feature>
<dbReference type="SUPFAM" id="SSF48371">
    <property type="entry name" value="ARM repeat"/>
    <property type="match status" value="1"/>
</dbReference>
<feature type="compositionally biased region" description="Acidic residues" evidence="1">
    <location>
        <begin position="670"/>
        <end position="680"/>
    </location>
</feature>
<dbReference type="FunFam" id="3.90.79.10:FF:000019">
    <property type="entry name" value="Thiamin pyrophosphokinase, putative"/>
    <property type="match status" value="1"/>
</dbReference>
<dbReference type="Pfam" id="PF15916">
    <property type="entry name" value="DUF4743"/>
    <property type="match status" value="1"/>
</dbReference>
<feature type="region of interest" description="Disordered" evidence="1">
    <location>
        <begin position="226"/>
        <end position="260"/>
    </location>
</feature>
<feature type="compositionally biased region" description="Low complexity" evidence="1">
    <location>
        <begin position="702"/>
        <end position="716"/>
    </location>
</feature>
<dbReference type="Gene3D" id="1.25.10.10">
    <property type="entry name" value="Leucine-rich Repeat Variant"/>
    <property type="match status" value="1"/>
</dbReference>